<keyword evidence="1" id="KW-1133">Transmembrane helix</keyword>
<evidence type="ECO:0000256" key="1">
    <source>
        <dbReference type="SAM" id="Phobius"/>
    </source>
</evidence>
<gene>
    <name evidence="2" type="ORF">SAMN05192583_0681</name>
</gene>
<dbReference type="Proteomes" id="UP000199206">
    <property type="component" value="Unassembled WGS sequence"/>
</dbReference>
<proteinExistence type="predicted"/>
<feature type="transmembrane region" description="Helical" evidence="1">
    <location>
        <begin position="99"/>
        <end position="120"/>
    </location>
</feature>
<feature type="transmembrane region" description="Helical" evidence="1">
    <location>
        <begin position="165"/>
        <end position="189"/>
    </location>
</feature>
<reference evidence="3" key="1">
    <citation type="submission" date="2016-10" db="EMBL/GenBank/DDBJ databases">
        <authorList>
            <person name="Varghese N."/>
            <person name="Submissions S."/>
        </authorList>
    </citation>
    <scope>NUCLEOTIDE SEQUENCE [LARGE SCALE GENOMIC DNA]</scope>
    <source>
        <strain evidence="3">S6-262</strain>
    </source>
</reference>
<feature type="transmembrane region" description="Helical" evidence="1">
    <location>
        <begin position="132"/>
        <end position="153"/>
    </location>
</feature>
<sequence length="286" mass="28623">MLVATAYRTLFLIAAAPVIGSILLLAIARVTGAAWHGIGGPARHAPILTFGAGLLGLAQLATPAPDHLVAWMSPWAVALRGGLGGVLLTLAARRLRGGASVTFAAIVLAGYAVSVTVLAGDWMLGHVPGHPVSAVGMMLSVAAVGGAAATTLVSGSGDVRTRGDMALLAVAAALGLGYLAFMDFLIVWFGNLPARVPFYIDRGTPAASVLALAAVVVGIAAPIALLTLMRHLTGQRLAGAAVLVGLALFDVWWIGGGPAALIGAAAGLIVVAAGPLRQARREGAHG</sequence>
<evidence type="ECO:0000313" key="2">
    <source>
        <dbReference type="EMBL" id="SEM57271.1"/>
    </source>
</evidence>
<keyword evidence="1" id="KW-0812">Transmembrane</keyword>
<organism evidence="2 3">
    <name type="scientific">Sphingomonas gellani</name>
    <dbReference type="NCBI Taxonomy" id="1166340"/>
    <lineage>
        <taxon>Bacteria</taxon>
        <taxon>Pseudomonadati</taxon>
        <taxon>Pseudomonadota</taxon>
        <taxon>Alphaproteobacteria</taxon>
        <taxon>Sphingomonadales</taxon>
        <taxon>Sphingomonadaceae</taxon>
        <taxon>Sphingomonas</taxon>
    </lineage>
</organism>
<name>A0A1H7ZG87_9SPHN</name>
<feature type="transmembrane region" description="Helical" evidence="1">
    <location>
        <begin position="209"/>
        <end position="229"/>
    </location>
</feature>
<feature type="transmembrane region" description="Helical" evidence="1">
    <location>
        <begin position="236"/>
        <end position="254"/>
    </location>
</feature>
<protein>
    <submittedName>
        <fullName evidence="2">Uncharacterized protein</fullName>
    </submittedName>
</protein>
<evidence type="ECO:0000313" key="3">
    <source>
        <dbReference type="Proteomes" id="UP000199206"/>
    </source>
</evidence>
<feature type="transmembrane region" description="Helical" evidence="1">
    <location>
        <begin position="6"/>
        <end position="30"/>
    </location>
</feature>
<dbReference type="AlphaFoldDB" id="A0A1H7ZG87"/>
<accession>A0A1H7ZG87</accession>
<keyword evidence="1" id="KW-0472">Membrane</keyword>
<feature type="transmembrane region" description="Helical" evidence="1">
    <location>
        <begin position="260"/>
        <end position="276"/>
    </location>
</feature>
<keyword evidence="3" id="KW-1185">Reference proteome</keyword>
<dbReference type="STRING" id="1166340.SAMN05192583_0681"/>
<feature type="transmembrane region" description="Helical" evidence="1">
    <location>
        <begin position="68"/>
        <end position="92"/>
    </location>
</feature>
<dbReference type="EMBL" id="FOCF01000001">
    <property type="protein sequence ID" value="SEM57271.1"/>
    <property type="molecule type" value="Genomic_DNA"/>
</dbReference>